<dbReference type="PROSITE" id="PS50043">
    <property type="entry name" value="HTH_LUXR_2"/>
    <property type="match status" value="1"/>
</dbReference>
<dbReference type="SUPFAM" id="SSF52540">
    <property type="entry name" value="P-loop containing nucleoside triphosphate hydrolases"/>
    <property type="match status" value="1"/>
</dbReference>
<dbReference type="InterPro" id="IPR011990">
    <property type="entry name" value="TPR-like_helical_dom_sf"/>
</dbReference>
<dbReference type="RefSeq" id="WP_264070413.1">
    <property type="nucleotide sequence ID" value="NZ_JACKTY010000040.1"/>
</dbReference>
<dbReference type="Gene3D" id="3.40.50.300">
    <property type="entry name" value="P-loop containing nucleotide triphosphate hydrolases"/>
    <property type="match status" value="1"/>
</dbReference>
<dbReference type="SUPFAM" id="SSF46894">
    <property type="entry name" value="C-terminal effector domain of the bipartite response regulators"/>
    <property type="match status" value="1"/>
</dbReference>
<dbReference type="SMART" id="SM00421">
    <property type="entry name" value="HTH_LUXR"/>
    <property type="match status" value="1"/>
</dbReference>
<dbReference type="CDD" id="cd06170">
    <property type="entry name" value="LuxR_C_like"/>
    <property type="match status" value="1"/>
</dbReference>
<feature type="domain" description="HTH luxR-type" evidence="1">
    <location>
        <begin position="732"/>
        <end position="796"/>
    </location>
</feature>
<reference evidence="2 3" key="1">
    <citation type="journal article" date="2022" name="BMC Genomics">
        <title>Comparative genome analysis of mycobacteria focusing on tRNA and non-coding RNA.</title>
        <authorList>
            <person name="Behra P.R.K."/>
            <person name="Pettersson B.M.F."/>
            <person name="Ramesh M."/>
            <person name="Das S."/>
            <person name="Dasgupta S."/>
            <person name="Kirsebom L.A."/>
        </authorList>
    </citation>
    <scope>NUCLEOTIDE SEQUENCE [LARGE SCALE GENOMIC DNA]</scope>
    <source>
        <strain evidence="2 3">DSM 44078</strain>
    </source>
</reference>
<dbReference type="EMBL" id="JACKTY010000040">
    <property type="protein sequence ID" value="MCV7229209.1"/>
    <property type="molecule type" value="Genomic_DNA"/>
</dbReference>
<dbReference type="InterPro" id="IPR016032">
    <property type="entry name" value="Sig_transdc_resp-reg_C-effctor"/>
</dbReference>
<evidence type="ECO:0000313" key="3">
    <source>
        <dbReference type="Proteomes" id="UP001526201"/>
    </source>
</evidence>
<comment type="caution">
    <text evidence="2">The sequence shown here is derived from an EMBL/GenBank/DDBJ whole genome shotgun (WGS) entry which is preliminary data.</text>
</comment>
<dbReference type="Gene3D" id="1.25.40.10">
    <property type="entry name" value="Tetratricopeptide repeat domain"/>
    <property type="match status" value="1"/>
</dbReference>
<dbReference type="InterPro" id="IPR036388">
    <property type="entry name" value="WH-like_DNA-bd_sf"/>
</dbReference>
<dbReference type="PROSITE" id="PS00622">
    <property type="entry name" value="HTH_LUXR_1"/>
    <property type="match status" value="1"/>
</dbReference>
<accession>A0ABT3CI80</accession>
<dbReference type="Gene3D" id="1.10.10.10">
    <property type="entry name" value="Winged helix-like DNA-binding domain superfamily/Winged helix DNA-binding domain"/>
    <property type="match status" value="1"/>
</dbReference>
<dbReference type="Proteomes" id="UP001526201">
    <property type="component" value="Unassembled WGS sequence"/>
</dbReference>
<dbReference type="SUPFAM" id="SSF48452">
    <property type="entry name" value="TPR-like"/>
    <property type="match status" value="1"/>
</dbReference>
<organism evidence="2 3">
    <name type="scientific">Mycolicibacterium komossense</name>
    <dbReference type="NCBI Taxonomy" id="1779"/>
    <lineage>
        <taxon>Bacteria</taxon>
        <taxon>Bacillati</taxon>
        <taxon>Actinomycetota</taxon>
        <taxon>Actinomycetes</taxon>
        <taxon>Mycobacteriales</taxon>
        <taxon>Mycobacteriaceae</taxon>
        <taxon>Mycolicibacterium</taxon>
    </lineage>
</organism>
<dbReference type="PRINTS" id="PR00364">
    <property type="entry name" value="DISEASERSIST"/>
</dbReference>
<keyword evidence="3" id="KW-1185">Reference proteome</keyword>
<gene>
    <name evidence="2" type="ORF">H7J73_24665</name>
</gene>
<proteinExistence type="predicted"/>
<dbReference type="Pfam" id="PF00196">
    <property type="entry name" value="GerE"/>
    <property type="match status" value="1"/>
</dbReference>
<sequence>MIFVNPAWGSAALSLPDSQRTGSLGTRVADVGLPETDIRLAGLPAEANRFVGRSRELKLLTKLLTRVRLVTLTGVGGTGKTRLALQVARRLRGEFPDGITYIGLGDLQDGELVGQLVADALGLRGAVRRWTAEALAEHLGDSRGLLVFDNCEQVVGACAELIDVLLSSCPALTVLATSREPFAVAGESTFPVLPMEVPGSDCPLDAFAQFDAVGLFVERAQAVVPSFELREQNYESVAELCRMLDGLPLALELAAVRLRALSLQQIAELVAARPELLDVGRRGGPARQRTLSASMGWSYDLCSAPEQLLWTRMSVFSGGVELQAAEGICSDEQLSPAEVLPLLTSLVDKSILIREERGGRVRYRLLQIVRQFGLAVLGADADEVGRWRRRHRDWYLDLVDRTLSDWRPAGQADRLGMLKDDVANLRAALEFCLDNPGESAAGLRMASSLYHYWLLTGLLGEGAYWIDRMLAVSAESGPERIRGLYAAASLSALRGDVTSADRMLDEASSLCDLLGDDAGRAYTMQGRGLMALVVDDTEQASKLLADAMRQFESVDDNAAAAFTTVLYGIVSMLRGESDQVAAAHQRCQAMTVPYGESWIWSFSLWVSGMDAWNRGDLTDAIELLNTALRLKRPLDDHLGIAECLEGIAWVTATSGELRRAAVLQGAADSLWHGMGMSAGTVPGFHRHREESVKLAQRMGKRPFEAACREGRTMSLDESIAFALRESAPSGCAGDAAKPTKREREIAQLVALGRSNQDIADELVLSRRTVEAHVQHLLAKLGFSSRSQVAAWIAYQNAAAVDRQPPHADEPKDVLV</sequence>
<evidence type="ECO:0000259" key="1">
    <source>
        <dbReference type="PROSITE" id="PS50043"/>
    </source>
</evidence>
<dbReference type="PANTHER" id="PTHR47691:SF3">
    <property type="entry name" value="HTH-TYPE TRANSCRIPTIONAL REGULATOR RV0890C-RELATED"/>
    <property type="match status" value="1"/>
</dbReference>
<name>A0ABT3CI80_9MYCO</name>
<protein>
    <submittedName>
        <fullName evidence="2">LuxR family transcriptional regulator</fullName>
    </submittedName>
</protein>
<dbReference type="PRINTS" id="PR00038">
    <property type="entry name" value="HTHLUXR"/>
</dbReference>
<dbReference type="PANTHER" id="PTHR47691">
    <property type="entry name" value="REGULATOR-RELATED"/>
    <property type="match status" value="1"/>
</dbReference>
<evidence type="ECO:0000313" key="2">
    <source>
        <dbReference type="EMBL" id="MCV7229209.1"/>
    </source>
</evidence>
<dbReference type="InterPro" id="IPR041664">
    <property type="entry name" value="AAA_16"/>
</dbReference>
<dbReference type="InterPro" id="IPR000792">
    <property type="entry name" value="Tscrpt_reg_LuxR_C"/>
</dbReference>
<dbReference type="Pfam" id="PF13191">
    <property type="entry name" value="AAA_16"/>
    <property type="match status" value="1"/>
</dbReference>
<dbReference type="InterPro" id="IPR027417">
    <property type="entry name" value="P-loop_NTPase"/>
</dbReference>